<proteinExistence type="predicted"/>
<protein>
    <recommendedName>
        <fullName evidence="3">Lipoprotein</fullName>
    </recommendedName>
</protein>
<dbReference type="AlphaFoldDB" id="A0A250JCX5"/>
<dbReference type="KEGG" id="cfus:CYFUS_007215"/>
<evidence type="ECO:0000313" key="2">
    <source>
        <dbReference type="Proteomes" id="UP000217257"/>
    </source>
</evidence>
<dbReference type="EMBL" id="CP022098">
    <property type="protein sequence ID" value="ATB41745.1"/>
    <property type="molecule type" value="Genomic_DNA"/>
</dbReference>
<evidence type="ECO:0000313" key="1">
    <source>
        <dbReference type="EMBL" id="ATB41745.1"/>
    </source>
</evidence>
<accession>A0A250JCX5</accession>
<reference evidence="1 2" key="1">
    <citation type="submission" date="2017-06" db="EMBL/GenBank/DDBJ databases">
        <title>Sequencing and comparative analysis of myxobacterial genomes.</title>
        <authorList>
            <person name="Rupp O."/>
            <person name="Goesmann A."/>
            <person name="Sogaard-Andersen L."/>
        </authorList>
    </citation>
    <scope>NUCLEOTIDE SEQUENCE [LARGE SCALE GENOMIC DNA]</scope>
    <source>
        <strain evidence="1 2">DSM 52655</strain>
    </source>
</reference>
<sequence>MPSSPRTGVEAVARLAMASALLWLACDEVPRSGDESLHRERLESKALQAMSGGQWSFTGPLSTASGGVVQTCDGVRSSDTLDGEAVVTEGTRTDLVLTYNDCAIGYELPLAGNSASAKPQSCGGGLLRVDVTDGSLSLDNGKLHQVEHGSFTAFGKTCVYNTDAYLTRVESSPTPSPPP</sequence>
<gene>
    <name evidence="1" type="ORF">CYFUS_007215</name>
</gene>
<organism evidence="1 2">
    <name type="scientific">Cystobacter fuscus</name>
    <dbReference type="NCBI Taxonomy" id="43"/>
    <lineage>
        <taxon>Bacteria</taxon>
        <taxon>Pseudomonadati</taxon>
        <taxon>Myxococcota</taxon>
        <taxon>Myxococcia</taxon>
        <taxon>Myxococcales</taxon>
        <taxon>Cystobacterineae</taxon>
        <taxon>Archangiaceae</taxon>
        <taxon>Cystobacter</taxon>
    </lineage>
</organism>
<dbReference type="Proteomes" id="UP000217257">
    <property type="component" value="Chromosome"/>
</dbReference>
<dbReference type="PROSITE" id="PS51257">
    <property type="entry name" value="PROKAR_LIPOPROTEIN"/>
    <property type="match status" value="1"/>
</dbReference>
<evidence type="ECO:0008006" key="3">
    <source>
        <dbReference type="Google" id="ProtNLM"/>
    </source>
</evidence>
<name>A0A250JCX5_9BACT</name>